<feature type="region of interest" description="Disordered" evidence="1">
    <location>
        <begin position="1"/>
        <end position="109"/>
    </location>
</feature>
<gene>
    <name evidence="2" type="ORF">AVDCRST_MAG05-2262</name>
</gene>
<reference evidence="2" key="1">
    <citation type="submission" date="2020-02" db="EMBL/GenBank/DDBJ databases">
        <authorList>
            <person name="Meier V. D."/>
        </authorList>
    </citation>
    <scope>NUCLEOTIDE SEQUENCE</scope>
    <source>
        <strain evidence="2">AVDCRST_MAG05</strain>
    </source>
</reference>
<protein>
    <submittedName>
        <fullName evidence="2">Uncharacterized protein</fullName>
    </submittedName>
</protein>
<feature type="compositionally biased region" description="Basic residues" evidence="1">
    <location>
        <begin position="50"/>
        <end position="80"/>
    </location>
</feature>
<evidence type="ECO:0000256" key="1">
    <source>
        <dbReference type="SAM" id="MobiDB-lite"/>
    </source>
</evidence>
<name>A0A6J4SFR1_9ACTN</name>
<proteinExistence type="predicted"/>
<feature type="compositionally biased region" description="Basic residues" evidence="1">
    <location>
        <begin position="89"/>
        <end position="109"/>
    </location>
</feature>
<organism evidence="2">
    <name type="scientific">uncultured Rubrobacteraceae bacterium</name>
    <dbReference type="NCBI Taxonomy" id="349277"/>
    <lineage>
        <taxon>Bacteria</taxon>
        <taxon>Bacillati</taxon>
        <taxon>Actinomycetota</taxon>
        <taxon>Rubrobacteria</taxon>
        <taxon>Rubrobacterales</taxon>
        <taxon>Rubrobacteraceae</taxon>
        <taxon>environmental samples</taxon>
    </lineage>
</organism>
<feature type="non-terminal residue" evidence="2">
    <location>
        <position position="109"/>
    </location>
</feature>
<feature type="non-terminal residue" evidence="2">
    <location>
        <position position="1"/>
    </location>
</feature>
<dbReference type="EMBL" id="CADCVM010000240">
    <property type="protein sequence ID" value="CAA9498112.1"/>
    <property type="molecule type" value="Genomic_DNA"/>
</dbReference>
<accession>A0A6J4SFR1</accession>
<sequence>PGRKLRLRPRGLLVREPLPHPRRAALPHVAQRGARARCAGHRDLDGQPGRRLRRGLRRTRCRRHRQPRRRPRGPHGRLHHPLPGPPPLRPRHPPPRPAGPRRRAHQEHL</sequence>
<evidence type="ECO:0000313" key="2">
    <source>
        <dbReference type="EMBL" id="CAA9498112.1"/>
    </source>
</evidence>
<dbReference type="AlphaFoldDB" id="A0A6J4SFR1"/>